<dbReference type="CDD" id="cd09232">
    <property type="entry name" value="Snurportin-1_C"/>
    <property type="match status" value="1"/>
</dbReference>
<accession>A0A0C9RCR2</accession>
<evidence type="ECO:0000259" key="11">
    <source>
        <dbReference type="Pfam" id="PF21974"/>
    </source>
</evidence>
<dbReference type="AlphaFoldDB" id="A0A0C9RCR2"/>
<protein>
    <recommendedName>
        <fullName evidence="5">Snurportin-1</fullName>
    </recommendedName>
</protein>
<evidence type="ECO:0000256" key="6">
    <source>
        <dbReference type="ARBA" id="ARBA00022448"/>
    </source>
</evidence>
<proteinExistence type="inferred from homology"/>
<reference evidence="12" key="1">
    <citation type="submission" date="2015-01" db="EMBL/GenBank/DDBJ databases">
        <title>Transcriptome Assembly of Fopius arisanus.</title>
        <authorList>
            <person name="Geib S."/>
        </authorList>
    </citation>
    <scope>NUCLEOTIDE SEQUENCE</scope>
</reference>
<evidence type="ECO:0000256" key="9">
    <source>
        <dbReference type="ARBA" id="ARBA00023242"/>
    </source>
</evidence>
<evidence type="ECO:0000256" key="10">
    <source>
        <dbReference type="SAM" id="MobiDB-lite"/>
    </source>
</evidence>
<feature type="compositionally biased region" description="Acidic residues" evidence="10">
    <location>
        <begin position="73"/>
        <end position="83"/>
    </location>
</feature>
<keyword evidence="8" id="KW-0694">RNA-binding</keyword>
<evidence type="ECO:0000256" key="2">
    <source>
        <dbReference type="ARBA" id="ARBA00004123"/>
    </source>
</evidence>
<name>A0A0C9RCR2_9HYME</name>
<keyword evidence="9" id="KW-0539">Nucleus</keyword>
<organism evidence="12">
    <name type="scientific">Fopius arisanus</name>
    <dbReference type="NCBI Taxonomy" id="64838"/>
    <lineage>
        <taxon>Eukaryota</taxon>
        <taxon>Metazoa</taxon>
        <taxon>Ecdysozoa</taxon>
        <taxon>Arthropoda</taxon>
        <taxon>Hexapoda</taxon>
        <taxon>Insecta</taxon>
        <taxon>Pterygota</taxon>
        <taxon>Neoptera</taxon>
        <taxon>Endopterygota</taxon>
        <taxon>Hymenoptera</taxon>
        <taxon>Apocrita</taxon>
        <taxon>Ichneumonoidea</taxon>
        <taxon>Braconidae</taxon>
        <taxon>Opiinae</taxon>
        <taxon>Fopius</taxon>
    </lineage>
</organism>
<evidence type="ECO:0000256" key="1">
    <source>
        <dbReference type="ARBA" id="ARBA00003975"/>
    </source>
</evidence>
<evidence type="ECO:0000256" key="3">
    <source>
        <dbReference type="ARBA" id="ARBA00004496"/>
    </source>
</evidence>
<gene>
    <name evidence="12" type="primary">SNUPN</name>
    <name evidence="12" type="ORF">g.21277</name>
</gene>
<dbReference type="GO" id="GO:0005737">
    <property type="term" value="C:cytoplasm"/>
    <property type="evidence" value="ECO:0007669"/>
    <property type="project" value="UniProtKB-SubCell"/>
</dbReference>
<dbReference type="GO" id="GO:0003723">
    <property type="term" value="F:RNA binding"/>
    <property type="evidence" value="ECO:0007669"/>
    <property type="project" value="UniProtKB-KW"/>
</dbReference>
<dbReference type="InterPro" id="IPR017336">
    <property type="entry name" value="Snurportin-1"/>
</dbReference>
<dbReference type="InterPro" id="IPR047857">
    <property type="entry name" value="Snurportin1_C"/>
</dbReference>
<evidence type="ECO:0000313" key="12">
    <source>
        <dbReference type="EMBL" id="JAG80679.1"/>
    </source>
</evidence>
<keyword evidence="6" id="KW-0813">Transport</keyword>
<comment type="function">
    <text evidence="1">Functions as an U snRNP-specific nuclear import adapter. Involved in the trimethylguanosine (m3G)-cap-dependent nuclear import of U snRNPs. Binds specifically to the terminal m3G-cap U snRNAs.</text>
</comment>
<comment type="similarity">
    <text evidence="4">Belongs to the snurportin family.</text>
</comment>
<dbReference type="Pfam" id="PF21974">
    <property type="entry name" value="SPN1_m3Gcap_bd"/>
    <property type="match status" value="1"/>
</dbReference>
<keyword evidence="7" id="KW-0963">Cytoplasm</keyword>
<dbReference type="PANTHER" id="PTHR13403:SF6">
    <property type="entry name" value="SNURPORTIN-1"/>
    <property type="match status" value="1"/>
</dbReference>
<feature type="domain" description="Snurportin-1 m3G cap-binding" evidence="11">
    <location>
        <begin position="103"/>
        <end position="281"/>
    </location>
</feature>
<dbReference type="SUPFAM" id="SSF56091">
    <property type="entry name" value="DNA ligase/mRNA capping enzyme, catalytic domain"/>
    <property type="match status" value="1"/>
</dbReference>
<evidence type="ECO:0000256" key="7">
    <source>
        <dbReference type="ARBA" id="ARBA00022490"/>
    </source>
</evidence>
<dbReference type="GO" id="GO:0061015">
    <property type="term" value="P:snRNA import into nucleus"/>
    <property type="evidence" value="ECO:0007669"/>
    <property type="project" value="InterPro"/>
</dbReference>
<feature type="region of interest" description="Disordered" evidence="10">
    <location>
        <begin position="73"/>
        <end position="96"/>
    </location>
</feature>
<dbReference type="PANTHER" id="PTHR13403">
    <property type="entry name" value="SNURPORTIN1 RNUT1 PROTEIN RNA, U TRANSPORTER 1"/>
    <property type="match status" value="1"/>
</dbReference>
<dbReference type="EMBL" id="GBYB01010912">
    <property type="protein sequence ID" value="JAG80679.1"/>
    <property type="molecule type" value="Transcribed_RNA"/>
</dbReference>
<dbReference type="Gene3D" id="3.30.470.30">
    <property type="entry name" value="DNA ligase/mRNA capping enzyme"/>
    <property type="match status" value="1"/>
</dbReference>
<evidence type="ECO:0000256" key="5">
    <source>
        <dbReference type="ARBA" id="ARBA00016034"/>
    </source>
</evidence>
<comment type="subcellular location">
    <subcellularLocation>
        <location evidence="3">Cytoplasm</location>
    </subcellularLocation>
    <subcellularLocation>
        <location evidence="2">Nucleus</location>
    </subcellularLocation>
</comment>
<evidence type="ECO:0000256" key="8">
    <source>
        <dbReference type="ARBA" id="ARBA00022884"/>
    </source>
</evidence>
<dbReference type="GO" id="GO:0005634">
    <property type="term" value="C:nucleus"/>
    <property type="evidence" value="ECO:0007669"/>
    <property type="project" value="UniProtKB-SubCell"/>
</dbReference>
<evidence type="ECO:0000256" key="4">
    <source>
        <dbReference type="ARBA" id="ARBA00007540"/>
    </source>
</evidence>
<sequence>MSVKNPVNETTTEIDKSNRKFLYKKPIKKDNYKLEPEWEETPQEVRRKRLLHHQKECREAAFNAGRVILEDLPLSEEENEDPMEVDKSRHHSRRPTNKQYANKLMMSEWMLDVPEDLVDKWSMVPCPKGRRNLLVARKGRTEAYSRRGEKLTEFQSALPGGHSDEISRSCTLLDCIWMPKQRAYYALDVLAWSTQPLLNCDAEFRRFWLQSKLAEDEDFKAQGTKRNEYPILPLPCVSCDNDLSEFLDNLPVLPPLDGFLFYHREGYYMHGFTPLVTWLKPYMLPEVLGISVPPSMDEKPEGYVDFMQYISARAKGKGISSNSELSMETNSND</sequence>